<keyword evidence="3" id="KW-1185">Reference proteome</keyword>
<protein>
    <submittedName>
        <fullName evidence="2">Uncharacterized protein</fullName>
    </submittedName>
</protein>
<gene>
    <name evidence="2" type="ORF">GCM10023144_17410</name>
</gene>
<reference evidence="3" key="1">
    <citation type="journal article" date="2019" name="Int. J. Syst. Evol. Microbiol.">
        <title>The Global Catalogue of Microorganisms (GCM) 10K type strain sequencing project: providing services to taxonomists for standard genome sequencing and annotation.</title>
        <authorList>
            <consortium name="The Broad Institute Genomics Platform"/>
            <consortium name="The Broad Institute Genome Sequencing Center for Infectious Disease"/>
            <person name="Wu L."/>
            <person name="Ma J."/>
        </authorList>
    </citation>
    <scope>NUCLEOTIDE SEQUENCE [LARGE SCALE GENOMIC DNA]</scope>
    <source>
        <strain evidence="3">JCM 17666</strain>
    </source>
</reference>
<feature type="region of interest" description="Disordered" evidence="1">
    <location>
        <begin position="54"/>
        <end position="73"/>
    </location>
</feature>
<comment type="caution">
    <text evidence="2">The sequence shown here is derived from an EMBL/GenBank/DDBJ whole genome shotgun (WGS) entry which is preliminary data.</text>
</comment>
<evidence type="ECO:0000313" key="2">
    <source>
        <dbReference type="EMBL" id="GAA4330046.1"/>
    </source>
</evidence>
<evidence type="ECO:0000313" key="3">
    <source>
        <dbReference type="Proteomes" id="UP001501671"/>
    </source>
</evidence>
<evidence type="ECO:0000256" key="1">
    <source>
        <dbReference type="SAM" id="MobiDB-lite"/>
    </source>
</evidence>
<dbReference type="EMBL" id="BAABFO010000007">
    <property type="protein sequence ID" value="GAA4330046.1"/>
    <property type="molecule type" value="Genomic_DNA"/>
</dbReference>
<accession>A0ABP8GU79</accession>
<dbReference type="Proteomes" id="UP001501671">
    <property type="component" value="Unassembled WGS sequence"/>
</dbReference>
<name>A0ABP8GU79_9BURK</name>
<organism evidence="2 3">
    <name type="scientific">Pigmentiphaga soli</name>
    <dbReference type="NCBI Taxonomy" id="1007095"/>
    <lineage>
        <taxon>Bacteria</taxon>
        <taxon>Pseudomonadati</taxon>
        <taxon>Pseudomonadota</taxon>
        <taxon>Betaproteobacteria</taxon>
        <taxon>Burkholderiales</taxon>
        <taxon>Alcaligenaceae</taxon>
        <taxon>Pigmentiphaga</taxon>
    </lineage>
</organism>
<sequence length="73" mass="8293">MMLLIEARVKSGLEYEPCLVSVKAGARAAHTAHRGQKKKSLNLLALLRQAQERKVRQQRKTDQMSEHLIRLSA</sequence>
<proteinExistence type="predicted"/>